<dbReference type="RefSeq" id="XP_034240773.1">
    <property type="nucleotide sequence ID" value="XM_034384882.1"/>
</dbReference>
<feature type="domain" description="Aminotransferase class I/classII large" evidence="5">
    <location>
        <begin position="99"/>
        <end position="428"/>
    </location>
</feature>
<dbReference type="KEGG" id="tpal:117645010"/>
<reference evidence="7" key="1">
    <citation type="submission" date="2025-08" db="UniProtKB">
        <authorList>
            <consortium name="RefSeq"/>
        </authorList>
    </citation>
    <scope>IDENTIFICATION</scope>
    <source>
        <tissue evidence="7">Total insect</tissue>
    </source>
</reference>
<dbReference type="GO" id="GO:0016212">
    <property type="term" value="F:kynurenine-oxoglutarate transaminase activity"/>
    <property type="evidence" value="ECO:0007669"/>
    <property type="project" value="TreeGrafter"/>
</dbReference>
<dbReference type="GO" id="GO:0030170">
    <property type="term" value="F:pyridoxal phosphate binding"/>
    <property type="evidence" value="ECO:0007669"/>
    <property type="project" value="InterPro"/>
</dbReference>
<dbReference type="InterPro" id="IPR050859">
    <property type="entry name" value="Class-I_PLP-dep_aminotransf"/>
</dbReference>
<dbReference type="Pfam" id="PF00155">
    <property type="entry name" value="Aminotran_1_2"/>
    <property type="match status" value="1"/>
</dbReference>
<dbReference type="SUPFAM" id="SSF53383">
    <property type="entry name" value="PLP-dependent transferases"/>
    <property type="match status" value="1"/>
</dbReference>
<dbReference type="FunFam" id="3.90.1150.10:FF:000166">
    <property type="entry name" value="Kynurenine/alpha-aminoadipate aminotransferase, mitochondrial"/>
    <property type="match status" value="1"/>
</dbReference>
<dbReference type="Gene3D" id="3.40.640.10">
    <property type="entry name" value="Type I PLP-dependent aspartate aminotransferase-like (Major domain)"/>
    <property type="match status" value="1"/>
</dbReference>
<dbReference type="OrthoDB" id="691673at2759"/>
<dbReference type="Proteomes" id="UP000515158">
    <property type="component" value="Unplaced"/>
</dbReference>
<evidence type="ECO:0000256" key="1">
    <source>
        <dbReference type="ARBA" id="ARBA00001933"/>
    </source>
</evidence>
<gene>
    <name evidence="7" type="primary">LOC117645010</name>
</gene>
<dbReference type="InterPro" id="IPR015421">
    <property type="entry name" value="PyrdxlP-dep_Trfase_major"/>
</dbReference>
<protein>
    <submittedName>
        <fullName evidence="7">Kynurenine/alpha-aminoadipate aminotransferase, mitochondrial-like isoform X1</fullName>
    </submittedName>
</protein>
<keyword evidence="3" id="KW-0808">Transferase</keyword>
<sequence>MWTSKRASYSLTRLYCCASPKQLSSSSGPKMDYNAFLSEVSKRREPSALRELTKIVFAAPKETISFSTGMPNPSSFPFAEIKVSLKNGEEFSVNGKELESALQYLPTTGYKDFIGLLQNFQDKAHGPQDWNTRSIIVSSGSMDGISRAVDMLINRGDPLVMQHPLYSGVETLLKPYGPKYILAEQDQDGVNPEWLRSALENYKKTGGKMPKVMYLNPTGANPTGTTLTTERKKQLYKLAQEYDMIILEDDAYYQLHFLEATPVSLLSLDTDGRVIRFDSFSKVLSSGLRLGVVTGPQSLLRQIELHMQSTTLQTSSLSQVLAHQLLQRWGDNKLQQHYKNVREFYKERRDAMLEAANKYLKGLAEWNVPTGGMFLWIKCNGVTDTNEMVMTRGLGKQIILVPGRCFDVDPSKPSPYIRAAFSLATKDDIDLGMMRLRDLIKEEQALSK</sequence>
<dbReference type="InParanoid" id="A0A6P8YLJ0"/>
<dbReference type="AlphaFoldDB" id="A0A6P8YLJ0"/>
<evidence type="ECO:0000256" key="3">
    <source>
        <dbReference type="ARBA" id="ARBA00022679"/>
    </source>
</evidence>
<proteinExistence type="predicted"/>
<dbReference type="InterPro" id="IPR015424">
    <property type="entry name" value="PyrdxlP-dep_Trfase"/>
</dbReference>
<dbReference type="PANTHER" id="PTHR42790">
    <property type="entry name" value="AMINOTRANSFERASE"/>
    <property type="match status" value="1"/>
</dbReference>
<organism evidence="7">
    <name type="scientific">Thrips palmi</name>
    <name type="common">Melon thrips</name>
    <dbReference type="NCBI Taxonomy" id="161013"/>
    <lineage>
        <taxon>Eukaryota</taxon>
        <taxon>Metazoa</taxon>
        <taxon>Ecdysozoa</taxon>
        <taxon>Arthropoda</taxon>
        <taxon>Hexapoda</taxon>
        <taxon>Insecta</taxon>
        <taxon>Pterygota</taxon>
        <taxon>Neoptera</taxon>
        <taxon>Paraneoptera</taxon>
        <taxon>Thysanoptera</taxon>
        <taxon>Terebrantia</taxon>
        <taxon>Thripoidea</taxon>
        <taxon>Thripidae</taxon>
        <taxon>Thrips</taxon>
    </lineage>
</organism>
<evidence type="ECO:0000313" key="7">
    <source>
        <dbReference type="RefSeq" id="XP_034240773.1"/>
    </source>
</evidence>
<keyword evidence="6" id="KW-1185">Reference proteome</keyword>
<evidence type="ECO:0000313" key="6">
    <source>
        <dbReference type="Proteomes" id="UP000515158"/>
    </source>
</evidence>
<dbReference type="PANTHER" id="PTHR42790:SF19">
    <property type="entry name" value="KYNURENINE_ALPHA-AMINOADIPATE AMINOTRANSFERASE, MITOCHONDRIAL"/>
    <property type="match status" value="1"/>
</dbReference>
<dbReference type="CDD" id="cd00609">
    <property type="entry name" value="AAT_like"/>
    <property type="match status" value="1"/>
</dbReference>
<comment type="cofactor">
    <cofactor evidence="1">
        <name>pyridoxal 5'-phosphate</name>
        <dbReference type="ChEBI" id="CHEBI:597326"/>
    </cofactor>
</comment>
<dbReference type="InterPro" id="IPR004839">
    <property type="entry name" value="Aminotransferase_I/II_large"/>
</dbReference>
<evidence type="ECO:0000259" key="5">
    <source>
        <dbReference type="Pfam" id="PF00155"/>
    </source>
</evidence>
<name>A0A6P8YLJ0_THRPL</name>
<dbReference type="GO" id="GO:1901605">
    <property type="term" value="P:alpha-amino acid metabolic process"/>
    <property type="evidence" value="ECO:0007669"/>
    <property type="project" value="TreeGrafter"/>
</dbReference>
<evidence type="ECO:0000256" key="2">
    <source>
        <dbReference type="ARBA" id="ARBA00022576"/>
    </source>
</evidence>
<keyword evidence="4" id="KW-0663">Pyridoxal phosphate</keyword>
<evidence type="ECO:0000256" key="4">
    <source>
        <dbReference type="ARBA" id="ARBA00022898"/>
    </source>
</evidence>
<keyword evidence="2" id="KW-0032">Aminotransferase</keyword>
<dbReference type="GeneID" id="117645010"/>
<accession>A0A6P8YLJ0</accession>